<gene>
    <name evidence="1" type="ORF">IE077_002461</name>
</gene>
<dbReference type="EMBL" id="JADAQX010000236">
    <property type="protein sequence ID" value="KAF8821100.1"/>
    <property type="molecule type" value="Genomic_DNA"/>
</dbReference>
<reference evidence="1 2" key="1">
    <citation type="journal article" date="2020" name="bioRxiv">
        <title>Metabolic contributions of an alphaproteobacterial endosymbiont in the apicomplexan Cardiosporidium cionae.</title>
        <authorList>
            <person name="Hunter E.S."/>
            <person name="Paight C.J."/>
            <person name="Lane C.E."/>
        </authorList>
    </citation>
    <scope>NUCLEOTIDE SEQUENCE [LARGE SCALE GENOMIC DNA]</scope>
    <source>
        <strain evidence="1">ESH_2018</strain>
    </source>
</reference>
<proteinExistence type="predicted"/>
<comment type="caution">
    <text evidence="1">The sequence shown here is derived from an EMBL/GenBank/DDBJ whole genome shotgun (WGS) entry which is preliminary data.</text>
</comment>
<protein>
    <submittedName>
        <fullName evidence="1">Uncharacterized protein</fullName>
    </submittedName>
</protein>
<dbReference type="InterPro" id="IPR016563">
    <property type="entry name" value="Npl4"/>
</dbReference>
<dbReference type="PANTHER" id="PTHR12710:SF0">
    <property type="entry name" value="NUCLEAR PROTEIN LOCALIZATION PROTEIN 4 HOMOLOG"/>
    <property type="match status" value="1"/>
</dbReference>
<keyword evidence="2" id="KW-1185">Reference proteome</keyword>
<dbReference type="Proteomes" id="UP000823046">
    <property type="component" value="Unassembled WGS sequence"/>
</dbReference>
<name>A0ABQ7JAX1_9APIC</name>
<evidence type="ECO:0000313" key="2">
    <source>
        <dbReference type="Proteomes" id="UP000823046"/>
    </source>
</evidence>
<evidence type="ECO:0000313" key="1">
    <source>
        <dbReference type="EMBL" id="KAF8821100.1"/>
    </source>
</evidence>
<organism evidence="1 2">
    <name type="scientific">Cardiosporidium cionae</name>
    <dbReference type="NCBI Taxonomy" id="476202"/>
    <lineage>
        <taxon>Eukaryota</taxon>
        <taxon>Sar</taxon>
        <taxon>Alveolata</taxon>
        <taxon>Apicomplexa</taxon>
        <taxon>Aconoidasida</taxon>
        <taxon>Nephromycida</taxon>
        <taxon>Cardiosporidium</taxon>
    </lineage>
</organism>
<dbReference type="PANTHER" id="PTHR12710">
    <property type="entry name" value="NUCLEAR PROTEIN LOCALIZATION 4"/>
    <property type="match status" value="1"/>
</dbReference>
<sequence length="512" mass="58058">MSGLEEVPYIPSPQHLSFSEKSKKRSRSYRRRFQHSPAMLLSMEKANSIFTDSFYSSFRKCGSPVPAILQSTFNLNERRKEARASQLSIDPSSLLNTTGSRVSISPTTFSWFYKSAKLEQLQNRNIFGLLYGTMNQSTGDIRVEAVLELPAYLRDKAFQTSLFLDEKLTHSHFLAHLLNLQIVGWVYSTAIQSNSSLPLREPIKSEQSSLPVFQKSRVSDDSKSSNSTVFPYIPHFGAREIVQTCALQAQCEKMYNRSVSNFPIVAVSFSFGTGNDVWCIPFLNTDDLYGIHFFHARRVVFVSYHFEAFQVNPYGYALFLKDVFLDVPLQPSYNQLFGTLEPTNLSLHQQNKKTKRRTHRIDKMHPSPLSEISAQNSLRLSKTVYLENHPSRSIPSFMFTVNAPLFTHNSWLHCKFPPVSSSQLTKDHDMLAAYKRIFSASSEETFNSSVQILKNMRDFNLLLFLTNFLSVGKDLPKVCKAIGDLNNTTPIPPDIVSLLKAIATSTNDSFTA</sequence>
<accession>A0ABQ7JAX1</accession>